<dbReference type="Proteomes" id="UP000032141">
    <property type="component" value="Unassembled WGS sequence"/>
</dbReference>
<evidence type="ECO:0000259" key="2">
    <source>
        <dbReference type="Pfam" id="PF03732"/>
    </source>
</evidence>
<dbReference type="HOGENOM" id="CLU_1752287_0_0_1"/>
<dbReference type="Gramene" id="Bo13896s010.1">
    <property type="protein sequence ID" value="Bo13896s010.1"/>
    <property type="gene ID" value="Bo13896s010"/>
</dbReference>
<evidence type="ECO:0000313" key="3">
    <source>
        <dbReference type="EnsemblPlants" id="Bo13896s010.1"/>
    </source>
</evidence>
<dbReference type="InterPro" id="IPR005162">
    <property type="entry name" value="Retrotrans_gag_dom"/>
</dbReference>
<name>A0A0D2ZZQ9_BRAOL</name>
<dbReference type="PANTHER" id="PTHR35046:SF18">
    <property type="entry name" value="RNA-DIRECTED DNA POLYMERASE"/>
    <property type="match status" value="1"/>
</dbReference>
<reference evidence="3" key="1">
    <citation type="journal article" date="2014" name="Genome Biol.">
        <title>Transcriptome and methylome profiling reveals relics of genome dominance in the mesopolyploid Brassica oleracea.</title>
        <authorList>
            <person name="Parkin I.A."/>
            <person name="Koh C."/>
            <person name="Tang H."/>
            <person name="Robinson S.J."/>
            <person name="Kagale S."/>
            <person name="Clarke W.E."/>
            <person name="Town C.D."/>
            <person name="Nixon J."/>
            <person name="Krishnakumar V."/>
            <person name="Bidwell S.L."/>
            <person name="Denoeud F."/>
            <person name="Belcram H."/>
            <person name="Links M.G."/>
            <person name="Just J."/>
            <person name="Clarke C."/>
            <person name="Bender T."/>
            <person name="Huebert T."/>
            <person name="Mason A.S."/>
            <person name="Pires J.C."/>
            <person name="Barker G."/>
            <person name="Moore J."/>
            <person name="Walley P.G."/>
            <person name="Manoli S."/>
            <person name="Batley J."/>
            <person name="Edwards D."/>
            <person name="Nelson M.N."/>
            <person name="Wang X."/>
            <person name="Paterson A.H."/>
            <person name="King G."/>
            <person name="Bancroft I."/>
            <person name="Chalhoub B."/>
            <person name="Sharpe A.G."/>
        </authorList>
    </citation>
    <scope>NUCLEOTIDE SEQUENCE [LARGE SCALE GENOMIC DNA]</scope>
    <source>
        <strain evidence="3">cv. TO1000</strain>
    </source>
</reference>
<organism evidence="3 4">
    <name type="scientific">Brassica oleracea var. oleracea</name>
    <dbReference type="NCBI Taxonomy" id="109376"/>
    <lineage>
        <taxon>Eukaryota</taxon>
        <taxon>Viridiplantae</taxon>
        <taxon>Streptophyta</taxon>
        <taxon>Embryophyta</taxon>
        <taxon>Tracheophyta</taxon>
        <taxon>Spermatophyta</taxon>
        <taxon>Magnoliopsida</taxon>
        <taxon>eudicotyledons</taxon>
        <taxon>Gunneridae</taxon>
        <taxon>Pentapetalae</taxon>
        <taxon>rosids</taxon>
        <taxon>malvids</taxon>
        <taxon>Brassicales</taxon>
        <taxon>Brassicaceae</taxon>
        <taxon>Brassiceae</taxon>
        <taxon>Brassica</taxon>
    </lineage>
</organism>
<proteinExistence type="predicted"/>
<dbReference type="EnsemblPlants" id="Bo13896s010.1">
    <property type="protein sequence ID" value="Bo13896s010.1"/>
    <property type="gene ID" value="Bo13896s010"/>
</dbReference>
<accession>A0A0D2ZZQ9</accession>
<evidence type="ECO:0000256" key="1">
    <source>
        <dbReference type="SAM" id="MobiDB-lite"/>
    </source>
</evidence>
<keyword evidence="4" id="KW-1185">Reference proteome</keyword>
<dbReference type="PANTHER" id="PTHR35046">
    <property type="entry name" value="ZINC KNUCKLE (CCHC-TYPE) FAMILY PROTEIN"/>
    <property type="match status" value="1"/>
</dbReference>
<feature type="domain" description="Retrotransposon gag" evidence="2">
    <location>
        <begin position="2"/>
        <end position="96"/>
    </location>
</feature>
<protein>
    <recommendedName>
        <fullName evidence="2">Retrotransposon gag domain-containing protein</fullName>
    </recommendedName>
</protein>
<dbReference type="Pfam" id="PF03732">
    <property type="entry name" value="Retrotrans_gag"/>
    <property type="match status" value="1"/>
</dbReference>
<dbReference type="OMA" id="SECQLVA"/>
<dbReference type="AlphaFoldDB" id="A0A0D2ZZQ9"/>
<evidence type="ECO:0000313" key="4">
    <source>
        <dbReference type="Proteomes" id="UP000032141"/>
    </source>
</evidence>
<sequence length="149" mass="17291">MRFRGRAAAWWSQLKATRARLGKPKILSWDKLKSKLKKTFLPYNYDQLMFQRLHTIRQGTRSVADYSTEFFLLLNRVDIQDSECQLVARFTAGLRQQIQHTLNLFNPLTLSEAHQQALTIEAQTKSSFSSWTNARSSRPNQTQPTAEDT</sequence>
<feature type="region of interest" description="Disordered" evidence="1">
    <location>
        <begin position="129"/>
        <end position="149"/>
    </location>
</feature>
<reference evidence="3" key="2">
    <citation type="submission" date="2015-06" db="UniProtKB">
        <authorList>
            <consortium name="EnsemblPlants"/>
        </authorList>
    </citation>
    <scope>IDENTIFICATION</scope>
</reference>